<evidence type="ECO:0000313" key="3">
    <source>
        <dbReference type="WBParaSite" id="nRc.2.0.1.t46582-RA"/>
    </source>
</evidence>
<organism evidence="2 3">
    <name type="scientific">Romanomermis culicivorax</name>
    <name type="common">Nematode worm</name>
    <dbReference type="NCBI Taxonomy" id="13658"/>
    <lineage>
        <taxon>Eukaryota</taxon>
        <taxon>Metazoa</taxon>
        <taxon>Ecdysozoa</taxon>
        <taxon>Nematoda</taxon>
        <taxon>Enoplea</taxon>
        <taxon>Dorylaimia</taxon>
        <taxon>Mermithida</taxon>
        <taxon>Mermithoidea</taxon>
        <taxon>Mermithidae</taxon>
        <taxon>Romanomermis</taxon>
    </lineage>
</organism>
<dbReference type="OMA" id="DASADYW"/>
<sequence length="470" mass="53126">MGTIKEQSKFRNGAHDLDSLSPKSDDPEKAGGYQDVANGSPRMDDDMATTKSDTEKEQQKWSEAKAKYNWQQRQQPGDYETASISSSLAGKYKKKEQKKEPSTPRMAAKHQRRPPSVAASYSNALVPYGQPRQEETLVRRRARSEIDIHAASRGAMMPYMPPPPMMPWPMFPPGPPGGMMPPGGLMPPPLSGGFVPPPPPPGAFGPPMFPGTMSRSMPPPFMPWGQPPPSLTMPPSSKQKHKGKKKSKAKKLDYSHLNAQYMPPPPPPQAMMFPTFRSFEEPAYLPGQMPPPPMQMRPPFEEFPPMMIGPRGPMYPPPHGGGEIAYPYDNETPPAEDYIENYKSLKQQPQKMKKSQRNEFDRRSIDESTTSSKHSFIGAADYWENRNVYDGTLFRRQNLNEKAFGTSIHPTAPVTTNRRTYEERVHLAAEPTPDYNGYHVHQRSTGDDIESRFRNMDIKVQQERHIYNRY</sequence>
<reference evidence="3" key="1">
    <citation type="submission" date="2022-11" db="UniProtKB">
        <authorList>
            <consortium name="WormBaseParasite"/>
        </authorList>
    </citation>
    <scope>IDENTIFICATION</scope>
</reference>
<name>A0A915L6Z7_ROMCU</name>
<accession>A0A915L6Z7</accession>
<dbReference type="Proteomes" id="UP000887565">
    <property type="component" value="Unplaced"/>
</dbReference>
<feature type="region of interest" description="Disordered" evidence="1">
    <location>
        <begin position="345"/>
        <end position="371"/>
    </location>
</feature>
<dbReference type="WBParaSite" id="nRc.2.0.1.t46582-RA">
    <property type="protein sequence ID" value="nRc.2.0.1.t46582-RA"/>
    <property type="gene ID" value="nRc.2.0.1.g46582"/>
</dbReference>
<proteinExistence type="predicted"/>
<keyword evidence="2" id="KW-1185">Reference proteome</keyword>
<feature type="compositionally biased region" description="Pro residues" evidence="1">
    <location>
        <begin position="218"/>
        <end position="232"/>
    </location>
</feature>
<evidence type="ECO:0000256" key="1">
    <source>
        <dbReference type="SAM" id="MobiDB-lite"/>
    </source>
</evidence>
<feature type="compositionally biased region" description="Basic residues" evidence="1">
    <location>
        <begin position="238"/>
        <end position="249"/>
    </location>
</feature>
<feature type="compositionally biased region" description="Basic and acidic residues" evidence="1">
    <location>
        <begin position="52"/>
        <end position="66"/>
    </location>
</feature>
<feature type="region of interest" description="Disordered" evidence="1">
    <location>
        <begin position="218"/>
        <end position="250"/>
    </location>
</feature>
<feature type="compositionally biased region" description="Basic and acidic residues" evidence="1">
    <location>
        <begin position="356"/>
        <end position="366"/>
    </location>
</feature>
<feature type="region of interest" description="Disordered" evidence="1">
    <location>
        <begin position="1"/>
        <end position="119"/>
    </location>
</feature>
<protein>
    <submittedName>
        <fullName evidence="3">Uncharacterized protein</fullName>
    </submittedName>
</protein>
<evidence type="ECO:0000313" key="2">
    <source>
        <dbReference type="Proteomes" id="UP000887565"/>
    </source>
</evidence>
<dbReference type="AlphaFoldDB" id="A0A915L6Z7"/>
<feature type="compositionally biased region" description="Basic and acidic residues" evidence="1">
    <location>
        <begin position="1"/>
        <end position="29"/>
    </location>
</feature>